<reference evidence="2 3" key="1">
    <citation type="journal article" date="2021" name="BMC Genomics">
        <title>Datura genome reveals duplications of psychoactive alkaloid biosynthetic genes and high mutation rate following tissue culture.</title>
        <authorList>
            <person name="Rajewski A."/>
            <person name="Carter-House D."/>
            <person name="Stajich J."/>
            <person name="Litt A."/>
        </authorList>
    </citation>
    <scope>NUCLEOTIDE SEQUENCE [LARGE SCALE GENOMIC DNA]</scope>
    <source>
        <strain evidence="2">AR-01</strain>
    </source>
</reference>
<feature type="non-terminal residue" evidence="2">
    <location>
        <position position="1"/>
    </location>
</feature>
<gene>
    <name evidence="2" type="ORF">HAX54_039431</name>
</gene>
<feature type="compositionally biased region" description="Basic and acidic residues" evidence="1">
    <location>
        <begin position="11"/>
        <end position="25"/>
    </location>
</feature>
<feature type="region of interest" description="Disordered" evidence="1">
    <location>
        <begin position="1"/>
        <end position="88"/>
    </location>
</feature>
<feature type="compositionally biased region" description="Basic and acidic residues" evidence="1">
    <location>
        <begin position="79"/>
        <end position="88"/>
    </location>
</feature>
<sequence>VQVEAENVETLGKKSKIEPVEEKPEQQPATIHIVETSTEADKDKKEQVDLEASEPQKVKEEEVSKVEPKEEALEPAPIAEEKPTEATEKIEQEAAEAVTRNEEVILVDMVEEALKRNLLLKRAQNK</sequence>
<accession>A0ABS8SJ25</accession>
<proteinExistence type="predicted"/>
<organism evidence="2 3">
    <name type="scientific">Datura stramonium</name>
    <name type="common">Jimsonweed</name>
    <name type="synonym">Common thornapple</name>
    <dbReference type="NCBI Taxonomy" id="4076"/>
    <lineage>
        <taxon>Eukaryota</taxon>
        <taxon>Viridiplantae</taxon>
        <taxon>Streptophyta</taxon>
        <taxon>Embryophyta</taxon>
        <taxon>Tracheophyta</taxon>
        <taxon>Spermatophyta</taxon>
        <taxon>Magnoliopsida</taxon>
        <taxon>eudicotyledons</taxon>
        <taxon>Gunneridae</taxon>
        <taxon>Pentapetalae</taxon>
        <taxon>asterids</taxon>
        <taxon>lamiids</taxon>
        <taxon>Solanales</taxon>
        <taxon>Solanaceae</taxon>
        <taxon>Solanoideae</taxon>
        <taxon>Datureae</taxon>
        <taxon>Datura</taxon>
    </lineage>
</organism>
<dbReference type="Proteomes" id="UP000823775">
    <property type="component" value="Unassembled WGS sequence"/>
</dbReference>
<feature type="compositionally biased region" description="Basic and acidic residues" evidence="1">
    <location>
        <begin position="39"/>
        <end position="72"/>
    </location>
</feature>
<evidence type="ECO:0000313" key="2">
    <source>
        <dbReference type="EMBL" id="MCD7458872.1"/>
    </source>
</evidence>
<evidence type="ECO:0000256" key="1">
    <source>
        <dbReference type="SAM" id="MobiDB-lite"/>
    </source>
</evidence>
<keyword evidence="3" id="KW-1185">Reference proteome</keyword>
<evidence type="ECO:0000313" key="3">
    <source>
        <dbReference type="Proteomes" id="UP000823775"/>
    </source>
</evidence>
<comment type="caution">
    <text evidence="2">The sequence shown here is derived from an EMBL/GenBank/DDBJ whole genome shotgun (WGS) entry which is preliminary data.</text>
</comment>
<protein>
    <submittedName>
        <fullName evidence="2">Uncharacterized protein</fullName>
    </submittedName>
</protein>
<dbReference type="EMBL" id="JACEIK010000547">
    <property type="protein sequence ID" value="MCD7458872.1"/>
    <property type="molecule type" value="Genomic_DNA"/>
</dbReference>
<name>A0ABS8SJ25_DATST</name>